<dbReference type="PANTHER" id="PTHR48207">
    <property type="entry name" value="SUCCINATE--HYDROXYMETHYLGLUTARATE COA-TRANSFERASE"/>
    <property type="match status" value="1"/>
</dbReference>
<dbReference type="Gene3D" id="3.40.50.10540">
    <property type="entry name" value="Crotonobetainyl-coa:carnitine coa-transferase, domain 1"/>
    <property type="match status" value="1"/>
</dbReference>
<dbReference type="InterPro" id="IPR044855">
    <property type="entry name" value="CoA-Trfase_III_dom3_sf"/>
</dbReference>
<accession>A0A5B8U332</accession>
<dbReference type="Proteomes" id="UP000321805">
    <property type="component" value="Chromosome"/>
</dbReference>
<dbReference type="OrthoDB" id="9797653at2"/>
<dbReference type="InterPro" id="IPR003673">
    <property type="entry name" value="CoA-Trfase_fam_III"/>
</dbReference>
<proteinExistence type="predicted"/>
<dbReference type="AlphaFoldDB" id="A0A5B8U332"/>
<dbReference type="InterPro" id="IPR023606">
    <property type="entry name" value="CoA-Trfase_III_dom_1_sf"/>
</dbReference>
<evidence type="ECO:0000256" key="1">
    <source>
        <dbReference type="ARBA" id="ARBA00022679"/>
    </source>
</evidence>
<evidence type="ECO:0000313" key="2">
    <source>
        <dbReference type="EMBL" id="QEC47380.1"/>
    </source>
</evidence>
<name>A0A5B8U332_9ACTN</name>
<dbReference type="Gene3D" id="3.30.1540.10">
    <property type="entry name" value="formyl-coa transferase, domain 3"/>
    <property type="match status" value="1"/>
</dbReference>
<keyword evidence="3" id="KW-1185">Reference proteome</keyword>
<dbReference type="InterPro" id="IPR050483">
    <property type="entry name" value="CoA-transferase_III_domain"/>
</dbReference>
<organism evidence="2 3">
    <name type="scientific">Baekduia soli</name>
    <dbReference type="NCBI Taxonomy" id="496014"/>
    <lineage>
        <taxon>Bacteria</taxon>
        <taxon>Bacillati</taxon>
        <taxon>Actinomycetota</taxon>
        <taxon>Thermoleophilia</taxon>
        <taxon>Solirubrobacterales</taxon>
        <taxon>Baekduiaceae</taxon>
        <taxon>Baekduia</taxon>
    </lineage>
</organism>
<reference evidence="2 3" key="1">
    <citation type="journal article" date="2018" name="J. Microbiol.">
        <title>Baekduia soli gen. nov., sp. nov., a novel bacterium isolated from the soil of Baekdu Mountain and proposal of a novel family name, Baekduiaceae fam. nov.</title>
        <authorList>
            <person name="An D.S."/>
            <person name="Siddiqi M.Z."/>
            <person name="Kim K.H."/>
            <person name="Yu H.S."/>
            <person name="Im W.T."/>
        </authorList>
    </citation>
    <scope>NUCLEOTIDE SEQUENCE [LARGE SCALE GENOMIC DNA]</scope>
    <source>
        <strain evidence="2 3">BR7-21</strain>
    </source>
</reference>
<dbReference type="Pfam" id="PF02515">
    <property type="entry name" value="CoA_transf_3"/>
    <property type="match status" value="1"/>
</dbReference>
<dbReference type="KEGG" id="bsol:FSW04_07155"/>
<protein>
    <submittedName>
        <fullName evidence="2">CoA transferase</fullName>
    </submittedName>
</protein>
<sequence>MSDSLPDRARAPLADLRILAIEQFGAGPFGTLQLADLGAEVIKVEDPREGGDVSRYVPPFQEGEDSIFFESFNRNKKSISLDLRHPDGRAIFEDLVREVDVVFSNLRGDGPEKLGLTYATLGEVNPRVVCCSLSGFGMTGPRRSEGAYDYVIQGLAGWMSLTGGPDEPPMKSGLSLVDLAGGYVAAISMLGAVWRARRDGIGGDCDLSLFETALSLTTYVGTWSASRGYQLERLANSAHPSIVPFQVFSTRDGWLVIACAKEKFWQRLVAILKRPDLGERYPLFADRRDHRAEVQAELQAEFAKDDTAAWVAALREAGIPASAVNDVAAALADPQVQAREVIEELEHDTLGSVRHIGSPLRIEGGRVPAGRAPFRGEHTEQLLADLCGYDEEVVERLLAGGAVAGPAARPAAAVGQTPPAAE</sequence>
<dbReference type="GO" id="GO:0008410">
    <property type="term" value="F:CoA-transferase activity"/>
    <property type="evidence" value="ECO:0007669"/>
    <property type="project" value="TreeGrafter"/>
</dbReference>
<gene>
    <name evidence="2" type="ORF">FSW04_07155</name>
</gene>
<dbReference type="PANTHER" id="PTHR48207:SF4">
    <property type="entry name" value="BLL6097 PROTEIN"/>
    <property type="match status" value="1"/>
</dbReference>
<dbReference type="EMBL" id="CP042430">
    <property type="protein sequence ID" value="QEC47380.1"/>
    <property type="molecule type" value="Genomic_DNA"/>
</dbReference>
<keyword evidence="1 2" id="KW-0808">Transferase</keyword>
<dbReference type="SUPFAM" id="SSF89796">
    <property type="entry name" value="CoA-transferase family III (CaiB/BaiF)"/>
    <property type="match status" value="1"/>
</dbReference>
<evidence type="ECO:0000313" key="3">
    <source>
        <dbReference type="Proteomes" id="UP000321805"/>
    </source>
</evidence>